<dbReference type="AlphaFoldDB" id="A0A8J7IC98"/>
<accession>A0A8J7IC98</accession>
<proteinExistence type="predicted"/>
<dbReference type="EMBL" id="JAECZA010000208">
    <property type="protein sequence ID" value="MBH8575802.1"/>
    <property type="molecule type" value="Genomic_DNA"/>
</dbReference>
<dbReference type="Proteomes" id="UP000662314">
    <property type="component" value="Unassembled WGS sequence"/>
</dbReference>
<feature type="non-terminal residue" evidence="1">
    <location>
        <position position="85"/>
    </location>
</feature>
<sequence>MSNNQEIKSIQGKYDLLSPYLNEKTRRIWAAIEAQSLGWGGISQVALATGLSRTTIHAGIRLLLDASEEETSNGDSNRIRSSGAG</sequence>
<gene>
    <name evidence="1" type="ORF">I8752_22930</name>
</gene>
<comment type="caution">
    <text evidence="1">The sequence shown here is derived from an EMBL/GenBank/DDBJ whole genome shotgun (WGS) entry which is preliminary data.</text>
</comment>
<evidence type="ECO:0000313" key="1">
    <source>
        <dbReference type="EMBL" id="MBH8575802.1"/>
    </source>
</evidence>
<name>A0A8J7IC98_9NOST</name>
<keyword evidence="2" id="KW-1185">Reference proteome</keyword>
<protein>
    <submittedName>
        <fullName evidence="1">ISAzo13 family transposase</fullName>
    </submittedName>
</protein>
<organism evidence="1 2">
    <name type="scientific">Dendronalium phyllosphericum CENA369</name>
    <dbReference type="NCBI Taxonomy" id="1725256"/>
    <lineage>
        <taxon>Bacteria</taxon>
        <taxon>Bacillati</taxon>
        <taxon>Cyanobacteriota</taxon>
        <taxon>Cyanophyceae</taxon>
        <taxon>Nostocales</taxon>
        <taxon>Nostocaceae</taxon>
        <taxon>Dendronalium</taxon>
        <taxon>Dendronalium phyllosphericum</taxon>
    </lineage>
</organism>
<reference evidence="1 2" key="1">
    <citation type="journal article" date="2021" name="Int. J. Syst. Evol. Microbiol.">
        <title>Amazonocrinis nigriterrae gen. nov., sp. nov., Atlanticothrix silvestris gen. nov., sp. nov. and Dendronalium phyllosphericum gen. nov., sp. nov., nostocacean cyanobacteria from Brazilian environments.</title>
        <authorList>
            <person name="Alvarenga D.O."/>
            <person name="Andreote A.P.D."/>
            <person name="Branco L.H.Z."/>
            <person name="Delbaje E."/>
            <person name="Cruz R.B."/>
            <person name="Varani A.M."/>
            <person name="Fiore M.F."/>
        </authorList>
    </citation>
    <scope>NUCLEOTIDE SEQUENCE [LARGE SCALE GENOMIC DNA]</scope>
    <source>
        <strain evidence="1 2">CENA369</strain>
    </source>
</reference>
<evidence type="ECO:0000313" key="2">
    <source>
        <dbReference type="Proteomes" id="UP000662314"/>
    </source>
</evidence>